<dbReference type="Pfam" id="PF00440">
    <property type="entry name" value="TetR_N"/>
    <property type="match status" value="1"/>
</dbReference>
<evidence type="ECO:0000313" key="7">
    <source>
        <dbReference type="EMBL" id="GAA4977394.1"/>
    </source>
</evidence>
<proteinExistence type="predicted"/>
<keyword evidence="2 4" id="KW-0238">DNA-binding</keyword>
<evidence type="ECO:0000256" key="2">
    <source>
        <dbReference type="ARBA" id="ARBA00023125"/>
    </source>
</evidence>
<dbReference type="InterPro" id="IPR050109">
    <property type="entry name" value="HTH-type_TetR-like_transc_reg"/>
</dbReference>
<keyword evidence="8" id="KW-1185">Reference proteome</keyword>
<dbReference type="PROSITE" id="PS50977">
    <property type="entry name" value="HTH_TETR_2"/>
    <property type="match status" value="1"/>
</dbReference>
<protein>
    <recommendedName>
        <fullName evidence="6">HTH tetR-type domain-containing protein</fullName>
    </recommendedName>
</protein>
<dbReference type="Proteomes" id="UP001500466">
    <property type="component" value="Unassembled WGS sequence"/>
</dbReference>
<reference evidence="8" key="1">
    <citation type="journal article" date="2019" name="Int. J. Syst. Evol. Microbiol.">
        <title>The Global Catalogue of Microorganisms (GCM) 10K type strain sequencing project: providing services to taxonomists for standard genome sequencing and annotation.</title>
        <authorList>
            <consortium name="The Broad Institute Genomics Platform"/>
            <consortium name="The Broad Institute Genome Sequencing Center for Infectious Disease"/>
            <person name="Wu L."/>
            <person name="Ma J."/>
        </authorList>
    </citation>
    <scope>NUCLEOTIDE SEQUENCE [LARGE SCALE GENOMIC DNA]</scope>
    <source>
        <strain evidence="8">JCM 17986</strain>
    </source>
</reference>
<dbReference type="EMBL" id="BAABHS010000019">
    <property type="protein sequence ID" value="GAA4977394.1"/>
    <property type="molecule type" value="Genomic_DNA"/>
</dbReference>
<evidence type="ECO:0000256" key="1">
    <source>
        <dbReference type="ARBA" id="ARBA00023015"/>
    </source>
</evidence>
<dbReference type="InterPro" id="IPR036271">
    <property type="entry name" value="Tet_transcr_reg_TetR-rel_C_sf"/>
</dbReference>
<feature type="DNA-binding region" description="H-T-H motif" evidence="4">
    <location>
        <begin position="77"/>
        <end position="96"/>
    </location>
</feature>
<dbReference type="SUPFAM" id="SSF46689">
    <property type="entry name" value="Homeodomain-like"/>
    <property type="match status" value="1"/>
</dbReference>
<dbReference type="Gene3D" id="1.10.357.10">
    <property type="entry name" value="Tetracycline Repressor, domain 2"/>
    <property type="match status" value="1"/>
</dbReference>
<dbReference type="InterPro" id="IPR025996">
    <property type="entry name" value="MT1864/Rv1816-like_C"/>
</dbReference>
<comment type="caution">
    <text evidence="7">The sequence shown here is derived from an EMBL/GenBank/DDBJ whole genome shotgun (WGS) entry which is preliminary data.</text>
</comment>
<evidence type="ECO:0000313" key="8">
    <source>
        <dbReference type="Proteomes" id="UP001500466"/>
    </source>
</evidence>
<gene>
    <name evidence="7" type="ORF">GCM10023205_51140</name>
</gene>
<dbReference type="InterPro" id="IPR009057">
    <property type="entry name" value="Homeodomain-like_sf"/>
</dbReference>
<evidence type="ECO:0000259" key="6">
    <source>
        <dbReference type="PROSITE" id="PS50977"/>
    </source>
</evidence>
<name>A0ABP9HS64_9ACTN</name>
<evidence type="ECO:0000256" key="5">
    <source>
        <dbReference type="SAM" id="MobiDB-lite"/>
    </source>
</evidence>
<organism evidence="7 8">
    <name type="scientific">Yinghuangia aomiensis</name>
    <dbReference type="NCBI Taxonomy" id="676205"/>
    <lineage>
        <taxon>Bacteria</taxon>
        <taxon>Bacillati</taxon>
        <taxon>Actinomycetota</taxon>
        <taxon>Actinomycetes</taxon>
        <taxon>Kitasatosporales</taxon>
        <taxon>Streptomycetaceae</taxon>
        <taxon>Yinghuangia</taxon>
    </lineage>
</organism>
<keyword evidence="3" id="KW-0804">Transcription</keyword>
<keyword evidence="1" id="KW-0805">Transcription regulation</keyword>
<feature type="region of interest" description="Disordered" evidence="5">
    <location>
        <begin position="1"/>
        <end position="52"/>
    </location>
</feature>
<dbReference type="SUPFAM" id="SSF48498">
    <property type="entry name" value="Tetracyclin repressor-like, C-terminal domain"/>
    <property type="match status" value="1"/>
</dbReference>
<dbReference type="PANTHER" id="PTHR30055">
    <property type="entry name" value="HTH-TYPE TRANSCRIPTIONAL REGULATOR RUTR"/>
    <property type="match status" value="1"/>
</dbReference>
<accession>A0ABP9HS64</accession>
<feature type="compositionally biased region" description="Low complexity" evidence="5">
    <location>
        <begin position="19"/>
        <end position="37"/>
    </location>
</feature>
<evidence type="ECO:0000256" key="3">
    <source>
        <dbReference type="ARBA" id="ARBA00023163"/>
    </source>
</evidence>
<feature type="compositionally biased region" description="Basic and acidic residues" evidence="5">
    <location>
        <begin position="1"/>
        <end position="18"/>
    </location>
</feature>
<evidence type="ECO:0000256" key="4">
    <source>
        <dbReference type="PROSITE-ProRule" id="PRU00335"/>
    </source>
</evidence>
<feature type="domain" description="HTH tetR-type" evidence="6">
    <location>
        <begin position="54"/>
        <end position="114"/>
    </location>
</feature>
<dbReference type="Pfam" id="PF13305">
    <property type="entry name" value="TetR_C_33"/>
    <property type="match status" value="1"/>
</dbReference>
<sequence>MATKDETGGSEGAERAEAVARGPAPKAAAPKAAAAKESAPKRAGGGGRRAYHHGDLRNALVEAGLQRVREGGPDAIVLREVARDTGVSSTAAYRHFESHQDLVEEVKHRGVAVMSDWVRAELAASPPAADPATEAVRHIRATGLGYVRFALAEPGLFRLIFRESKQAGSTALAETRAPVAPPAEERDPSYMVMADALDVLVAEGVLRPDRRAFTDIALWAAVHGLSTLLLETDLAKMPQEAREQTIDRLFDVLYHGILDEPVSGPDPHDLPVTRPEPPTRSG</sequence>
<dbReference type="RefSeq" id="WP_345678018.1">
    <property type="nucleotide sequence ID" value="NZ_BAABHS010000019.1"/>
</dbReference>
<dbReference type="InterPro" id="IPR001647">
    <property type="entry name" value="HTH_TetR"/>
</dbReference>
<feature type="region of interest" description="Disordered" evidence="5">
    <location>
        <begin position="261"/>
        <end position="282"/>
    </location>
</feature>
<dbReference type="PANTHER" id="PTHR30055:SF209">
    <property type="entry name" value="POSSIBLE TRANSCRIPTIONAL REGULATORY PROTEIN (PROBABLY TETR-FAMILY)"/>
    <property type="match status" value="1"/>
</dbReference>